<keyword evidence="5 7" id="KW-0472">Membrane</keyword>
<protein>
    <submittedName>
        <fullName evidence="8">DUF747 family protein</fullName>
    </submittedName>
</protein>
<evidence type="ECO:0000313" key="9">
    <source>
        <dbReference type="Proteomes" id="UP000001396"/>
    </source>
</evidence>
<feature type="region of interest" description="Disordered" evidence="6">
    <location>
        <begin position="307"/>
        <end position="375"/>
    </location>
</feature>
<dbReference type="STRING" id="670386.D3BE11"/>
<dbReference type="GeneID" id="31362445"/>
<keyword evidence="4 7" id="KW-1133">Transmembrane helix</keyword>
<comment type="caution">
    <text evidence="8">The sequence shown here is derived from an EMBL/GenBank/DDBJ whole genome shotgun (WGS) entry which is preliminary data.</text>
</comment>
<evidence type="ECO:0000256" key="4">
    <source>
        <dbReference type="ARBA" id="ARBA00022989"/>
    </source>
</evidence>
<evidence type="ECO:0000256" key="7">
    <source>
        <dbReference type="SAM" id="Phobius"/>
    </source>
</evidence>
<feature type="compositionally biased region" description="Acidic residues" evidence="6">
    <location>
        <begin position="852"/>
        <end position="875"/>
    </location>
</feature>
<dbReference type="InParanoid" id="D3BE11"/>
<reference evidence="8 9" key="1">
    <citation type="journal article" date="2011" name="Genome Res.">
        <title>Phylogeny-wide analysis of social amoeba genomes highlights ancient origins for complex intercellular communication.</title>
        <authorList>
            <person name="Heidel A.J."/>
            <person name="Lawal H.M."/>
            <person name="Felder M."/>
            <person name="Schilde C."/>
            <person name="Helps N.R."/>
            <person name="Tunggal B."/>
            <person name="Rivero F."/>
            <person name="John U."/>
            <person name="Schleicher M."/>
            <person name="Eichinger L."/>
            <person name="Platzer M."/>
            <person name="Noegel A.A."/>
            <person name="Schaap P."/>
            <person name="Gloeckner G."/>
        </authorList>
    </citation>
    <scope>NUCLEOTIDE SEQUENCE [LARGE SCALE GENOMIC DNA]</scope>
    <source>
        <strain evidence="9">ATCC 26659 / Pp 5 / PN500</strain>
    </source>
</reference>
<evidence type="ECO:0000256" key="3">
    <source>
        <dbReference type="ARBA" id="ARBA00022692"/>
    </source>
</evidence>
<dbReference type="Proteomes" id="UP000001396">
    <property type="component" value="Unassembled WGS sequence"/>
</dbReference>
<evidence type="ECO:0000256" key="1">
    <source>
        <dbReference type="ARBA" id="ARBA00004141"/>
    </source>
</evidence>
<accession>D3BE11</accession>
<feature type="compositionally biased region" description="Low complexity" evidence="6">
    <location>
        <begin position="555"/>
        <end position="592"/>
    </location>
</feature>
<feature type="region of interest" description="Disordered" evidence="6">
    <location>
        <begin position="809"/>
        <end position="900"/>
    </location>
</feature>
<keyword evidence="9" id="KW-1185">Reference proteome</keyword>
<feature type="compositionally biased region" description="Low complexity" evidence="6">
    <location>
        <begin position="16"/>
        <end position="39"/>
    </location>
</feature>
<feature type="compositionally biased region" description="Acidic residues" evidence="6">
    <location>
        <begin position="120"/>
        <end position="138"/>
    </location>
</feature>
<evidence type="ECO:0000256" key="6">
    <source>
        <dbReference type="SAM" id="MobiDB-lite"/>
    </source>
</evidence>
<dbReference type="AlphaFoldDB" id="D3BE11"/>
<dbReference type="PANTHER" id="PTHR13317">
    <property type="entry name" value="TRANSMEMBRANE ANTERIOR POSTERIOR TRANSFORMATION PROTEIN 1 HOMOLOG"/>
    <property type="match status" value="1"/>
</dbReference>
<feature type="compositionally biased region" description="Polar residues" evidence="6">
    <location>
        <begin position="140"/>
        <end position="153"/>
    </location>
</feature>
<feature type="compositionally biased region" description="Low complexity" evidence="6">
    <location>
        <begin position="344"/>
        <end position="375"/>
    </location>
</feature>
<dbReference type="GO" id="GO:0005789">
    <property type="term" value="C:endoplasmic reticulum membrane"/>
    <property type="evidence" value="ECO:0007669"/>
    <property type="project" value="TreeGrafter"/>
</dbReference>
<feature type="compositionally biased region" description="Polar residues" evidence="6">
    <location>
        <begin position="164"/>
        <end position="173"/>
    </location>
</feature>
<evidence type="ECO:0000256" key="2">
    <source>
        <dbReference type="ARBA" id="ARBA00008803"/>
    </source>
</evidence>
<dbReference type="RefSeq" id="XP_020432262.1">
    <property type="nucleotide sequence ID" value="XM_020577814.1"/>
</dbReference>
<dbReference type="InterPro" id="IPR008010">
    <property type="entry name" value="Tatp1"/>
</dbReference>
<feature type="transmembrane region" description="Helical" evidence="7">
    <location>
        <begin position="487"/>
        <end position="506"/>
    </location>
</feature>
<dbReference type="InterPro" id="IPR016024">
    <property type="entry name" value="ARM-type_fold"/>
</dbReference>
<sequence>MEDIDNCVVDGMTTYNNNNNNNNNNNSNNSSNNNNNNSSKSKENSKQSKDDVLQTLKTRSPSPLAEVVFTNTTPHKSLLTIPIPLSSSMTQLIKDVKSNLSKSKRTKRNKDNQRNSNNNDIDDNEDDDEEEDDDDDDLVTSLSSSPNTPSVISDTDENGHSHENQVVPNQTGATSDCLSPFEYDHTTNTKHPLISPLICSPKFKSIIDSSIDENELSSIFKIQQLNNNSSNTNGSNASSINSNSNSNSNGSSSISNSSSNNSNSNGNKCNNSINGVNNSGISTPIKTSSSQSSSSLLSGNSNVEIIETTPIRSRNNSFSGNGRQTPSRLNKDRNASPIPFVLPTTTTTTTSANSTSTTDIDTPSSSSNIDNSNSSTVESNSIAMAMSKVRKDRWSFSAYITDEIHGDYMPINVDDTMKREQVYNFVHVPWELEKLLSFGFLICLENFLYLFTFLPIRIVFTFLKLLALPFSKKYRLTNTQVYDIFRTFIWIISFAFLNLVDSSMVYHHIRGQAVIKLYIIYNVLEVLDKLCCSFGQDIFDSLYWMSVSLRGSQTNSTTTGSSSSSSTAKSTSSSSSSSSSSTPSKSTSTTATVPPPPFSSKFQQMGSGQILAPFQHIIVCTIYVCLHSLILFTQVITLNVAINSYNNSLLTLIMSNNFVELKGSVFKRFEKENLFQISCSDIVERFQIFIYLAIIFFQNLSDLNWDLSGDFILNMIGVIVSVWGSEVIVDAIKHAFITKFNKISPTIYGKFRTHLIDTILDTRNKSFSESSWSITSVIGFIPFPLATVVNLEKEAEDEGLPLLPSSATAAAATSTSKNKKTTTSSRNTKAAAKTKTTKNNKKNNKQDKMDIDGSDDDESEEEADDDEDDDDEDDSPPPPKQSRSKKAAAPAKPTTTFILK</sequence>
<gene>
    <name evidence="8" type="ORF">PPL_06964</name>
</gene>
<name>D3BE11_HETP5</name>
<feature type="region of interest" description="Disordered" evidence="6">
    <location>
        <begin position="97"/>
        <end position="173"/>
    </location>
</feature>
<proteinExistence type="inferred from homology"/>
<dbReference type="SUPFAM" id="SSF48371">
    <property type="entry name" value="ARM repeat"/>
    <property type="match status" value="1"/>
</dbReference>
<feature type="region of interest" description="Disordered" evidence="6">
    <location>
        <begin position="555"/>
        <end position="596"/>
    </location>
</feature>
<evidence type="ECO:0000256" key="5">
    <source>
        <dbReference type="ARBA" id="ARBA00023136"/>
    </source>
</evidence>
<evidence type="ECO:0000313" key="8">
    <source>
        <dbReference type="EMBL" id="EFA80142.1"/>
    </source>
</evidence>
<comment type="similarity">
    <text evidence="2">Belongs to the TAPT1 family.</text>
</comment>
<feature type="region of interest" description="Disordered" evidence="6">
    <location>
        <begin position="230"/>
        <end position="275"/>
    </location>
</feature>
<dbReference type="Pfam" id="PF05346">
    <property type="entry name" value="DUF747"/>
    <property type="match status" value="1"/>
</dbReference>
<keyword evidence="3 7" id="KW-0812">Transmembrane</keyword>
<feature type="transmembrane region" description="Helical" evidence="7">
    <location>
        <begin position="447"/>
        <end position="467"/>
    </location>
</feature>
<feature type="compositionally biased region" description="Basic and acidic residues" evidence="6">
    <location>
        <begin position="40"/>
        <end position="51"/>
    </location>
</feature>
<feature type="compositionally biased region" description="Polar residues" evidence="6">
    <location>
        <begin position="310"/>
        <end position="328"/>
    </location>
</feature>
<feature type="region of interest" description="Disordered" evidence="6">
    <location>
        <begin position="14"/>
        <end position="51"/>
    </location>
</feature>
<feature type="compositionally biased region" description="Low complexity" evidence="6">
    <location>
        <begin position="809"/>
        <end position="834"/>
    </location>
</feature>
<dbReference type="EMBL" id="ADBJ01000031">
    <property type="protein sequence ID" value="EFA80142.1"/>
    <property type="molecule type" value="Genomic_DNA"/>
</dbReference>
<comment type="subcellular location">
    <subcellularLocation>
        <location evidence="1">Membrane</location>
        <topology evidence="1">Multi-pass membrane protein</topology>
    </subcellularLocation>
</comment>
<dbReference type="PANTHER" id="PTHR13317:SF4">
    <property type="entry name" value="TRANSMEMBRANE ANTERIOR POSTERIOR TRANSFORMATION PROTEIN 1 HOMOLOG"/>
    <property type="match status" value="1"/>
</dbReference>
<organism evidence="8 9">
    <name type="scientific">Heterostelium pallidum (strain ATCC 26659 / Pp 5 / PN500)</name>
    <name type="common">Cellular slime mold</name>
    <name type="synonym">Polysphondylium pallidum</name>
    <dbReference type="NCBI Taxonomy" id="670386"/>
    <lineage>
        <taxon>Eukaryota</taxon>
        <taxon>Amoebozoa</taxon>
        <taxon>Evosea</taxon>
        <taxon>Eumycetozoa</taxon>
        <taxon>Dictyostelia</taxon>
        <taxon>Acytosteliales</taxon>
        <taxon>Acytosteliaceae</taxon>
        <taxon>Heterostelium</taxon>
    </lineage>
</organism>